<evidence type="ECO:0000256" key="3">
    <source>
        <dbReference type="ARBA" id="ARBA00006221"/>
    </source>
</evidence>
<keyword evidence="8" id="KW-0328">Glycosyltransferase</keyword>
<dbReference type="HAMAP" id="MF_01208">
    <property type="entry name" value="PyrE"/>
    <property type="match status" value="1"/>
</dbReference>
<comment type="caution">
    <text evidence="17">The sequence shown here is derived from an EMBL/GenBank/DDBJ whole genome shotgun (WGS) entry which is preliminary data.</text>
</comment>
<dbReference type="InterPro" id="IPR000836">
    <property type="entry name" value="PRTase_dom"/>
</dbReference>
<dbReference type="FunFam" id="3.20.20.70:FF:000114">
    <property type="entry name" value="Decarboxylase,orotidine phosphate"/>
    <property type="match status" value="1"/>
</dbReference>
<dbReference type="GO" id="GO:0004590">
    <property type="term" value="F:orotidine-5'-phosphate decarboxylase activity"/>
    <property type="evidence" value="ECO:0007669"/>
    <property type="project" value="UniProtKB-EC"/>
</dbReference>
<evidence type="ECO:0000256" key="14">
    <source>
        <dbReference type="PIRSR" id="PIRSR614732-1"/>
    </source>
</evidence>
<evidence type="ECO:0000256" key="7">
    <source>
        <dbReference type="ARBA" id="ARBA00015047"/>
    </source>
</evidence>
<dbReference type="AlphaFoldDB" id="A0AAN9Z1U4"/>
<dbReference type="InterPro" id="IPR023031">
    <property type="entry name" value="OPRT"/>
</dbReference>
<dbReference type="SUPFAM" id="SSF51366">
    <property type="entry name" value="Ribulose-phoshate binding barrel"/>
    <property type="match status" value="1"/>
</dbReference>
<evidence type="ECO:0000256" key="13">
    <source>
        <dbReference type="ARBA" id="ARBA00023268"/>
    </source>
</evidence>
<dbReference type="GO" id="GO:0006207">
    <property type="term" value="P:'de novo' pyrimidine nucleobase biosynthetic process"/>
    <property type="evidence" value="ECO:0007669"/>
    <property type="project" value="InterPro"/>
</dbReference>
<comment type="similarity">
    <text evidence="3">In the N-terminal section; belongs to the purine/pyrimidine phosphoribosyltransferase family.</text>
</comment>
<dbReference type="Gene3D" id="3.40.50.2020">
    <property type="match status" value="1"/>
</dbReference>
<evidence type="ECO:0000256" key="15">
    <source>
        <dbReference type="PIRSR" id="PIRSR614732-2"/>
    </source>
</evidence>
<gene>
    <name evidence="17" type="ORF">R5R35_004459</name>
</gene>
<evidence type="ECO:0000256" key="10">
    <source>
        <dbReference type="ARBA" id="ARBA00022793"/>
    </source>
</evidence>
<feature type="binding site" evidence="15">
    <location>
        <position position="403"/>
    </location>
    <ligand>
        <name>substrate</name>
    </ligand>
</feature>
<keyword evidence="12" id="KW-0456">Lyase</keyword>
<dbReference type="PANTHER" id="PTHR19278:SF9">
    <property type="entry name" value="URIDINE 5'-MONOPHOSPHATE SYNTHASE"/>
    <property type="match status" value="1"/>
</dbReference>
<dbReference type="SUPFAM" id="SSF53271">
    <property type="entry name" value="PRTase-like"/>
    <property type="match status" value="1"/>
</dbReference>
<dbReference type="InterPro" id="IPR029057">
    <property type="entry name" value="PRTase-like"/>
</dbReference>
<comment type="similarity">
    <text evidence="4">In the C-terminal section; belongs to the OMP decarboxylase family.</text>
</comment>
<evidence type="ECO:0000256" key="9">
    <source>
        <dbReference type="ARBA" id="ARBA00022679"/>
    </source>
</evidence>
<dbReference type="GO" id="GO:0044205">
    <property type="term" value="P:'de novo' UMP biosynthetic process"/>
    <property type="evidence" value="ECO:0007669"/>
    <property type="project" value="InterPro"/>
</dbReference>
<keyword evidence="9" id="KW-0808">Transferase</keyword>
<evidence type="ECO:0000256" key="8">
    <source>
        <dbReference type="ARBA" id="ARBA00022676"/>
    </source>
</evidence>
<dbReference type="CDD" id="cd04725">
    <property type="entry name" value="OMP_decarboxylase_like"/>
    <property type="match status" value="1"/>
</dbReference>
<organism evidence="17 18">
    <name type="scientific">Gryllus longicercus</name>
    <dbReference type="NCBI Taxonomy" id="2509291"/>
    <lineage>
        <taxon>Eukaryota</taxon>
        <taxon>Metazoa</taxon>
        <taxon>Ecdysozoa</taxon>
        <taxon>Arthropoda</taxon>
        <taxon>Hexapoda</taxon>
        <taxon>Insecta</taxon>
        <taxon>Pterygota</taxon>
        <taxon>Neoptera</taxon>
        <taxon>Polyneoptera</taxon>
        <taxon>Orthoptera</taxon>
        <taxon>Ensifera</taxon>
        <taxon>Gryllidea</taxon>
        <taxon>Grylloidea</taxon>
        <taxon>Gryllidae</taxon>
        <taxon>Gryllinae</taxon>
        <taxon>Gryllus</taxon>
    </lineage>
</organism>
<dbReference type="FunFam" id="3.40.50.2020:FF:000025">
    <property type="entry name" value="Uridine monophosphate synthetase"/>
    <property type="match status" value="1"/>
</dbReference>
<evidence type="ECO:0000259" key="16">
    <source>
        <dbReference type="SMART" id="SM00934"/>
    </source>
</evidence>
<evidence type="ECO:0000256" key="2">
    <source>
        <dbReference type="ARBA" id="ARBA00004889"/>
    </source>
</evidence>
<dbReference type="Pfam" id="PF00215">
    <property type="entry name" value="OMPdecase"/>
    <property type="match status" value="1"/>
</dbReference>
<feature type="binding site" evidence="15">
    <location>
        <position position="481"/>
    </location>
    <ligand>
        <name>substrate</name>
    </ligand>
</feature>
<dbReference type="CDD" id="cd06223">
    <property type="entry name" value="PRTases_typeI"/>
    <property type="match status" value="1"/>
</dbReference>
<evidence type="ECO:0000313" key="17">
    <source>
        <dbReference type="EMBL" id="KAK7793028.1"/>
    </source>
</evidence>
<feature type="active site" description="For OMPdecase activity" evidence="14">
    <location>
        <position position="340"/>
    </location>
</feature>
<keyword evidence="11" id="KW-0665">Pyrimidine biosynthesis</keyword>
<proteinExistence type="inferred from homology"/>
<dbReference type="EC" id="2.4.2.10" evidence="5"/>
<feature type="binding site" evidence="15">
    <location>
        <position position="482"/>
    </location>
    <ligand>
        <name>substrate</name>
    </ligand>
</feature>
<evidence type="ECO:0000256" key="1">
    <source>
        <dbReference type="ARBA" id="ARBA00004861"/>
    </source>
</evidence>
<dbReference type="Pfam" id="PF00156">
    <property type="entry name" value="Pribosyltran"/>
    <property type="match status" value="1"/>
</dbReference>
<evidence type="ECO:0000256" key="4">
    <source>
        <dbReference type="ARBA" id="ARBA00009769"/>
    </source>
</evidence>
<evidence type="ECO:0000313" key="18">
    <source>
        <dbReference type="Proteomes" id="UP001378592"/>
    </source>
</evidence>
<dbReference type="InterPro" id="IPR004467">
    <property type="entry name" value="Or_phspho_trans_dom"/>
</dbReference>
<dbReference type="Proteomes" id="UP001378592">
    <property type="component" value="Unassembled WGS sequence"/>
</dbReference>
<dbReference type="InterPro" id="IPR001754">
    <property type="entry name" value="OMPdeCOase_dom"/>
</dbReference>
<dbReference type="InterPro" id="IPR014732">
    <property type="entry name" value="OMPdecase"/>
</dbReference>
<feature type="active site" description="For OMPdecase activity" evidence="14">
    <location>
        <position position="345"/>
    </location>
</feature>
<evidence type="ECO:0000256" key="12">
    <source>
        <dbReference type="ARBA" id="ARBA00023239"/>
    </source>
</evidence>
<comment type="pathway">
    <text evidence="1">Pyrimidine metabolism; UMP biosynthesis via de novo pathway; UMP from orotate: step 2/2.</text>
</comment>
<evidence type="ECO:0000256" key="5">
    <source>
        <dbReference type="ARBA" id="ARBA00011971"/>
    </source>
</evidence>
<keyword evidence="10" id="KW-0210">Decarboxylase</keyword>
<dbReference type="EC" id="4.1.1.23" evidence="6"/>
<dbReference type="InterPro" id="IPR011060">
    <property type="entry name" value="RibuloseP-bd_barrel"/>
</dbReference>
<reference evidence="17 18" key="1">
    <citation type="submission" date="2024-03" db="EMBL/GenBank/DDBJ databases">
        <title>The genome assembly and annotation of the cricket Gryllus longicercus Weissman &amp; Gray.</title>
        <authorList>
            <person name="Szrajer S."/>
            <person name="Gray D."/>
            <person name="Ylla G."/>
        </authorList>
    </citation>
    <scope>NUCLEOTIDE SEQUENCE [LARGE SCALE GENOMIC DNA]</scope>
    <source>
        <strain evidence="17">DAG 2021-001</strain>
        <tissue evidence="17">Whole body minus gut</tissue>
    </source>
</reference>
<name>A0AAN9Z1U4_9ORTH</name>
<feature type="active site" description="For OMPdecase activity" evidence="14">
    <location>
        <position position="342"/>
    </location>
</feature>
<evidence type="ECO:0000256" key="11">
    <source>
        <dbReference type="ARBA" id="ARBA00022975"/>
    </source>
</evidence>
<comment type="pathway">
    <text evidence="2">Pyrimidine metabolism; UMP biosynthesis via de novo pathway; UMP from orotate: step 1/2.</text>
</comment>
<feature type="binding site" evidence="15">
    <location>
        <position position="287"/>
    </location>
    <ligand>
        <name>substrate</name>
    </ligand>
</feature>
<feature type="domain" description="Orotidine 5'-phosphate decarboxylase" evidence="16">
    <location>
        <begin position="281"/>
        <end position="497"/>
    </location>
</feature>
<dbReference type="NCBIfam" id="TIGR01740">
    <property type="entry name" value="pyrF"/>
    <property type="match status" value="1"/>
</dbReference>
<evidence type="ECO:0000256" key="6">
    <source>
        <dbReference type="ARBA" id="ARBA00012321"/>
    </source>
</evidence>
<protein>
    <recommendedName>
        <fullName evidence="7">Uridine 5'-monophosphate synthase</fullName>
        <ecNumber evidence="5">2.4.2.10</ecNumber>
        <ecNumber evidence="6">4.1.1.23</ecNumber>
    </recommendedName>
</protein>
<dbReference type="GO" id="GO:0004588">
    <property type="term" value="F:orotate phosphoribosyltransferase activity"/>
    <property type="evidence" value="ECO:0007669"/>
    <property type="project" value="UniProtKB-EC"/>
</dbReference>
<dbReference type="PANTHER" id="PTHR19278">
    <property type="entry name" value="OROTATE PHOSPHORIBOSYLTRANSFERASE"/>
    <property type="match status" value="1"/>
</dbReference>
<keyword evidence="13" id="KW-0511">Multifunctional enzyme</keyword>
<accession>A0AAN9Z1U4</accession>
<dbReference type="EMBL" id="JAZDUA010000406">
    <property type="protein sequence ID" value="KAK7793028.1"/>
    <property type="molecule type" value="Genomic_DNA"/>
</dbReference>
<sequence length="513" mass="57111">MLSKLCKLCAPVQLLRLPYYLHSKLQSITMDSFNQRLKSLIVKLHEINALKFGNFKMKVGINSPVYFDLRVIVSYPKVMGSLSRLLWEFSNSSLDPFDHICGVPYTALPIASIISVEADVPMLIRRKETKDYGTRKLIEGKFEEGDRCLIIEDVVTSGSSILETFRDLKTEGLSVTEAIVVVDREQGGIQNLASHGLKMRSLCTLTQIMNTLLEKGKVDQNTVDQVKNYISLTQIPLKDYVPLKEVSKRNRLSMSFMDRAQETKSLVAAKLFRIMAEKRTNLCLSMDTTNSMELLELASKVGAHICLLKIHIDIIKDFSKDFITNLVALAKEYNFLILEDRKFADIGHVVKLQYSQGVHEISSWADLVTVHPIPGPGIISGLKAALEELSQQDRGCFIVVEMSSQGNLNSADYKTAAVKLAMTHSDFVVGIVCQSSSLVPDPGLIQLTPGVKLDKGSDTLGQQYNSPEHVVLNGADVAVVGRGITEAQDIIGTVKEFQTRLWEAYEKRISPNE</sequence>
<dbReference type="SMART" id="SM00934">
    <property type="entry name" value="OMPdecase"/>
    <property type="match status" value="1"/>
</dbReference>
<feature type="binding site" evidence="15">
    <location>
        <position position="462"/>
    </location>
    <ligand>
        <name>substrate</name>
    </ligand>
</feature>
<dbReference type="InterPro" id="IPR013785">
    <property type="entry name" value="Aldolase_TIM"/>
</dbReference>
<dbReference type="Gene3D" id="3.20.20.70">
    <property type="entry name" value="Aldolase class I"/>
    <property type="match status" value="1"/>
</dbReference>
<feature type="binding site" evidence="15">
    <location>
        <position position="309"/>
    </location>
    <ligand>
        <name>substrate</name>
    </ligand>
</feature>
<keyword evidence="18" id="KW-1185">Reference proteome</keyword>
<dbReference type="NCBIfam" id="TIGR00336">
    <property type="entry name" value="pyrE"/>
    <property type="match status" value="1"/>
</dbReference>